<organism evidence="1">
    <name type="scientific">viral metagenome</name>
    <dbReference type="NCBI Taxonomy" id="1070528"/>
    <lineage>
        <taxon>unclassified sequences</taxon>
        <taxon>metagenomes</taxon>
        <taxon>organismal metagenomes</taxon>
    </lineage>
</organism>
<dbReference type="AlphaFoldDB" id="A0A6C0DA13"/>
<accession>A0A6C0DA13</accession>
<protein>
    <submittedName>
        <fullName evidence="1">Uncharacterized protein</fullName>
    </submittedName>
</protein>
<reference evidence="1" key="1">
    <citation type="journal article" date="2020" name="Nature">
        <title>Giant virus diversity and host interactions through global metagenomics.</title>
        <authorList>
            <person name="Schulz F."/>
            <person name="Roux S."/>
            <person name="Paez-Espino D."/>
            <person name="Jungbluth S."/>
            <person name="Walsh D.A."/>
            <person name="Denef V.J."/>
            <person name="McMahon K.D."/>
            <person name="Konstantinidis K.T."/>
            <person name="Eloe-Fadrosh E.A."/>
            <person name="Kyrpides N.C."/>
            <person name="Woyke T."/>
        </authorList>
    </citation>
    <scope>NUCLEOTIDE SEQUENCE</scope>
    <source>
        <strain evidence="1">GVMAG-M-3300023174-131</strain>
    </source>
</reference>
<name>A0A6C0DA13_9ZZZZ</name>
<proteinExistence type="predicted"/>
<evidence type="ECO:0000313" key="1">
    <source>
        <dbReference type="EMBL" id="QHT13200.1"/>
    </source>
</evidence>
<sequence>MDKPNKFDIEIVAASTEPNLEDAKKQWEYIYNEKSESKKLCICGHQIKNVNYFLNTVNGNIICCGSTCCTKFEFPIIPMKNSILENIFKLKKIDTDTIKIENIKDYLEYAKNELLLFLENKTKLAKFDNLILILKDLILIKEKYSVDTFDEFIESIKNKLVELIPEYINFKINEDISLLEPLLVKLAKLVTEYKLNIQKSKIIDLTKETIASLVKHRIDNYTGEQTCSLQTKISKIVISLKILVLKDFLVGMETKLKNKIESIRVQNFAWEKEKYERRMKMKKY</sequence>
<dbReference type="EMBL" id="MN739564">
    <property type="protein sequence ID" value="QHT13200.1"/>
    <property type="molecule type" value="Genomic_DNA"/>
</dbReference>